<gene>
    <name evidence="2" type="ORF">MCOS_LOCUS2803</name>
</gene>
<keyword evidence="1" id="KW-1133">Transmembrane helix</keyword>
<dbReference type="AlphaFoldDB" id="A0A0R3U7J7"/>
<feature type="transmembrane region" description="Helical" evidence="1">
    <location>
        <begin position="57"/>
        <end position="75"/>
    </location>
</feature>
<evidence type="ECO:0000313" key="2">
    <source>
        <dbReference type="EMBL" id="VDD76800.1"/>
    </source>
</evidence>
<evidence type="ECO:0000313" key="3">
    <source>
        <dbReference type="Proteomes" id="UP000267029"/>
    </source>
</evidence>
<accession>A0A0R3U7J7</accession>
<keyword evidence="1" id="KW-0472">Membrane</keyword>
<organism evidence="4">
    <name type="scientific">Mesocestoides corti</name>
    <name type="common">Flatworm</name>
    <dbReference type="NCBI Taxonomy" id="53468"/>
    <lineage>
        <taxon>Eukaryota</taxon>
        <taxon>Metazoa</taxon>
        <taxon>Spiralia</taxon>
        <taxon>Lophotrochozoa</taxon>
        <taxon>Platyhelminthes</taxon>
        <taxon>Cestoda</taxon>
        <taxon>Eucestoda</taxon>
        <taxon>Cyclophyllidea</taxon>
        <taxon>Mesocestoididae</taxon>
        <taxon>Mesocestoides</taxon>
    </lineage>
</organism>
<reference evidence="4" key="1">
    <citation type="submission" date="2017-02" db="UniProtKB">
        <authorList>
            <consortium name="WormBaseParasite"/>
        </authorList>
    </citation>
    <scope>IDENTIFICATION</scope>
</reference>
<evidence type="ECO:0000313" key="4">
    <source>
        <dbReference type="WBParaSite" id="MCOS_0000280201-mRNA-1"/>
    </source>
</evidence>
<protein>
    <submittedName>
        <fullName evidence="4">Transmembrane protein</fullName>
    </submittedName>
</protein>
<evidence type="ECO:0000256" key="1">
    <source>
        <dbReference type="SAM" id="Phobius"/>
    </source>
</evidence>
<dbReference type="Proteomes" id="UP000267029">
    <property type="component" value="Unassembled WGS sequence"/>
</dbReference>
<keyword evidence="3" id="KW-1185">Reference proteome</keyword>
<reference evidence="2 3" key="2">
    <citation type="submission" date="2018-10" db="EMBL/GenBank/DDBJ databases">
        <authorList>
            <consortium name="Pathogen Informatics"/>
        </authorList>
    </citation>
    <scope>NUCLEOTIDE SEQUENCE [LARGE SCALE GENOMIC DNA]</scope>
</reference>
<sequence>MNVQLNYYNLKNVQMFNDRPTILYGNVMSPLSCGLASTVTAAALVTKRQSERVLPSGNRDLYHLPFVVVFTFLWLRR</sequence>
<proteinExistence type="predicted"/>
<keyword evidence="1" id="KW-0812">Transmembrane</keyword>
<dbReference type="EMBL" id="UXSR01000513">
    <property type="protein sequence ID" value="VDD76800.1"/>
    <property type="molecule type" value="Genomic_DNA"/>
</dbReference>
<dbReference type="WBParaSite" id="MCOS_0000280201-mRNA-1">
    <property type="protein sequence ID" value="MCOS_0000280201-mRNA-1"/>
    <property type="gene ID" value="MCOS_0000280201"/>
</dbReference>
<feature type="transmembrane region" description="Helical" evidence="1">
    <location>
        <begin position="22"/>
        <end position="45"/>
    </location>
</feature>
<name>A0A0R3U7J7_MESCO</name>